<organism evidence="2">
    <name type="scientific">Theileria annulata</name>
    <dbReference type="NCBI Taxonomy" id="5874"/>
    <lineage>
        <taxon>Eukaryota</taxon>
        <taxon>Sar</taxon>
        <taxon>Alveolata</taxon>
        <taxon>Apicomplexa</taxon>
        <taxon>Aconoidasida</taxon>
        <taxon>Piroplasmida</taxon>
        <taxon>Theileriidae</taxon>
        <taxon>Theileria</taxon>
    </lineage>
</organism>
<accession>A0A3B0MRL2</accession>
<dbReference type="PANTHER" id="PTHR38899">
    <property type="entry name" value="DOMAIN OOKINETE PROTEIN, PUTATIVE-RELATED"/>
    <property type="match status" value="1"/>
</dbReference>
<gene>
    <name evidence="3" type="ORF">TAT_000259400</name>
    <name evidence="2" type="ORF">TAV_000259500</name>
</gene>
<dbReference type="PANTHER" id="PTHR38899:SF1">
    <property type="entry name" value="PROTEIN KINASE"/>
    <property type="match status" value="1"/>
</dbReference>
<evidence type="ECO:0000313" key="2">
    <source>
        <dbReference type="EMBL" id="SVP92797.1"/>
    </source>
</evidence>
<feature type="region of interest" description="Disordered" evidence="1">
    <location>
        <begin position="70"/>
        <end position="97"/>
    </location>
</feature>
<dbReference type="EMBL" id="UIVS01000003">
    <property type="protein sequence ID" value="SVP92797.1"/>
    <property type="molecule type" value="Genomic_DNA"/>
</dbReference>
<dbReference type="EMBL" id="UIVT01000003">
    <property type="protein sequence ID" value="SVP93601.1"/>
    <property type="molecule type" value="Genomic_DNA"/>
</dbReference>
<evidence type="ECO:0000256" key="1">
    <source>
        <dbReference type="SAM" id="MobiDB-lite"/>
    </source>
</evidence>
<dbReference type="AlphaFoldDB" id="A0A3B0MRL2"/>
<feature type="compositionally biased region" description="Basic and acidic residues" evidence="1">
    <location>
        <begin position="71"/>
        <end position="97"/>
    </location>
</feature>
<evidence type="ECO:0000313" key="3">
    <source>
        <dbReference type="EMBL" id="SVP93601.1"/>
    </source>
</evidence>
<reference evidence="2" key="1">
    <citation type="submission" date="2018-07" db="EMBL/GenBank/DDBJ databases">
        <authorList>
            <person name="Quirk P.G."/>
            <person name="Krulwich T.A."/>
        </authorList>
    </citation>
    <scope>NUCLEOTIDE SEQUENCE</scope>
    <source>
        <strain evidence="2">Anand</strain>
    </source>
</reference>
<proteinExistence type="predicted"/>
<sequence length="323" mass="36801">MSLFKDRKICKLLASADKINQEGYKTNLLENNIYSGSNSGSVERYSAEDEKTKLGSNDSISSCMTQVSIKHRNDEVHTDSDGSENKPEGHKRSYKSDEITETKLVKKDEDELKSARSSKLIIFDYDDTILPTYSLTLLQKPRFTTRLTEEALLGLEKLSDAVLDNMNTALNIGTIVIVTNASSEWVSQSVERYLPKVGEFLIKNKIRIISARDRFGNSMLAQKHWKYFIFIDLIEEHFIRQLKTGDSFSLISIGDGSEEREACMKLVGIFKNQGWTFKNLKFLNQPSYNCLTLEHILLQKSFKNFVDIQSSADLCIQFDKVNS</sequence>
<name>A0A3B0MRL2_THEAN</name>
<protein>
    <submittedName>
        <fullName evidence="2">Uncharacterized protein</fullName>
    </submittedName>
</protein>
<dbReference type="VEuPathDB" id="PiroplasmaDB:TA04660"/>